<dbReference type="Gene3D" id="3.40.91.50">
    <property type="match status" value="1"/>
</dbReference>
<accession>T2SAS0</accession>
<reference evidence="1 2" key="1">
    <citation type="journal article" date="2013" name="Genome Announc.">
        <title>Genome Sequences of Three hpAfrica2 Strains of Helicobacter pylori.</title>
        <authorList>
            <person name="Duncan S.S."/>
            <person name="Bertoli M.T."/>
            <person name="Kersulyte D."/>
            <person name="Valk P.L."/>
            <person name="Tamma S."/>
            <person name="Segal I."/>
            <person name="McClain M.S."/>
            <person name="Cover T.L."/>
            <person name="Berg D.E."/>
        </authorList>
    </citation>
    <scope>NUCLEOTIDE SEQUENCE [LARGE SCALE GENOMIC DNA]</scope>
    <source>
        <strain evidence="1 2">SouthAfrica50</strain>
    </source>
</reference>
<gene>
    <name evidence="1" type="ORF">HPSA50_0209</name>
</gene>
<dbReference type="AlphaFoldDB" id="T2SAS0"/>
<dbReference type="GO" id="GO:0004519">
    <property type="term" value="F:endonuclease activity"/>
    <property type="evidence" value="ECO:0007669"/>
    <property type="project" value="UniProtKB-KW"/>
</dbReference>
<dbReference type="PATRIC" id="fig|1352357.3.peg.208"/>
<dbReference type="EMBL" id="AVNI01000001">
    <property type="protein sequence ID" value="EQD89816.1"/>
    <property type="molecule type" value="Genomic_DNA"/>
</dbReference>
<protein>
    <submittedName>
        <fullName evidence="1">AlwI restriction endonuclease family protein</fullName>
    </submittedName>
</protein>
<name>T2SAS0_HELPX</name>
<proteinExistence type="predicted"/>
<keyword evidence="1" id="KW-0378">Hydrolase</keyword>
<dbReference type="Proteomes" id="UP000015816">
    <property type="component" value="Unassembled WGS sequence"/>
</dbReference>
<organism evidence="1 2">
    <name type="scientific">Helicobacter pylori SouthAfrica50</name>
    <dbReference type="NCBI Taxonomy" id="1352357"/>
    <lineage>
        <taxon>Bacteria</taxon>
        <taxon>Pseudomonadati</taxon>
        <taxon>Campylobacterota</taxon>
        <taxon>Epsilonproteobacteria</taxon>
        <taxon>Campylobacterales</taxon>
        <taxon>Helicobacteraceae</taxon>
        <taxon>Helicobacter</taxon>
    </lineage>
</organism>
<keyword evidence="1" id="KW-0255">Endonuclease</keyword>
<sequence>MSLIRDRSQSKMIPRHLKDLINNSTDIREKFSVFVAPNTHDDAKEYAKFAPFKDNINICYYAINDFIKKAENSAELLQLNDGLKA</sequence>
<evidence type="ECO:0000313" key="1">
    <source>
        <dbReference type="EMBL" id="EQD89816.1"/>
    </source>
</evidence>
<evidence type="ECO:0000313" key="2">
    <source>
        <dbReference type="Proteomes" id="UP000015816"/>
    </source>
</evidence>
<keyword evidence="1" id="KW-0540">Nuclease</keyword>
<comment type="caution">
    <text evidence="1">The sequence shown here is derived from an EMBL/GenBank/DDBJ whole genome shotgun (WGS) entry which is preliminary data.</text>
</comment>